<comment type="caution">
    <text evidence="1">The sequence shown here is derived from an EMBL/GenBank/DDBJ whole genome shotgun (WGS) entry which is preliminary data.</text>
</comment>
<dbReference type="AlphaFoldDB" id="A0A9N9DYC2"/>
<dbReference type="EMBL" id="CAJVPZ010013886">
    <property type="protein sequence ID" value="CAG8652636.1"/>
    <property type="molecule type" value="Genomic_DNA"/>
</dbReference>
<gene>
    <name evidence="1" type="ORF">RFULGI_LOCUS8520</name>
</gene>
<name>A0A9N9DYC2_9GLOM</name>
<sequence>ISQNLLGQEITTVTNLCRMSSWRSKKMTLEKVKADDISRCETRM</sequence>
<feature type="non-terminal residue" evidence="1">
    <location>
        <position position="1"/>
    </location>
</feature>
<proteinExistence type="predicted"/>
<evidence type="ECO:0000313" key="2">
    <source>
        <dbReference type="Proteomes" id="UP000789396"/>
    </source>
</evidence>
<dbReference type="Proteomes" id="UP000789396">
    <property type="component" value="Unassembled WGS sequence"/>
</dbReference>
<keyword evidence="2" id="KW-1185">Reference proteome</keyword>
<organism evidence="1 2">
    <name type="scientific">Racocetra fulgida</name>
    <dbReference type="NCBI Taxonomy" id="60492"/>
    <lineage>
        <taxon>Eukaryota</taxon>
        <taxon>Fungi</taxon>
        <taxon>Fungi incertae sedis</taxon>
        <taxon>Mucoromycota</taxon>
        <taxon>Glomeromycotina</taxon>
        <taxon>Glomeromycetes</taxon>
        <taxon>Diversisporales</taxon>
        <taxon>Gigasporaceae</taxon>
        <taxon>Racocetra</taxon>
    </lineage>
</organism>
<reference evidence="1" key="1">
    <citation type="submission" date="2021-06" db="EMBL/GenBank/DDBJ databases">
        <authorList>
            <person name="Kallberg Y."/>
            <person name="Tangrot J."/>
            <person name="Rosling A."/>
        </authorList>
    </citation>
    <scope>NUCLEOTIDE SEQUENCE</scope>
    <source>
        <strain evidence="1">IN212</strain>
    </source>
</reference>
<evidence type="ECO:0000313" key="1">
    <source>
        <dbReference type="EMBL" id="CAG8652636.1"/>
    </source>
</evidence>
<protein>
    <submittedName>
        <fullName evidence="1">473_t:CDS:1</fullName>
    </submittedName>
</protein>
<accession>A0A9N9DYC2</accession>